<dbReference type="Pfam" id="PF05368">
    <property type="entry name" value="NmrA"/>
    <property type="match status" value="1"/>
</dbReference>
<evidence type="ECO:0000256" key="1">
    <source>
        <dbReference type="ARBA" id="ARBA00022857"/>
    </source>
</evidence>
<dbReference type="STRING" id="857340.A0A086T8C8"/>
<gene>
    <name evidence="4" type="ORF">ACRE_035370</name>
</gene>
<dbReference type="CDD" id="cd05259">
    <property type="entry name" value="PCBER_SDR_a"/>
    <property type="match status" value="1"/>
</dbReference>
<dbReference type="EMBL" id="JPKY01000029">
    <property type="protein sequence ID" value="KFH45610.1"/>
    <property type="molecule type" value="Genomic_DNA"/>
</dbReference>
<dbReference type="SUPFAM" id="SSF51735">
    <property type="entry name" value="NAD(P)-binding Rossmann-fold domains"/>
    <property type="match status" value="1"/>
</dbReference>
<evidence type="ECO:0000313" key="5">
    <source>
        <dbReference type="Proteomes" id="UP000029964"/>
    </source>
</evidence>
<sequence length="318" mass="34622">MSLNKICLVGANGNLGSVILPALLSADFQVTILQRSTSNSKPPSHPNATIKPVDPDFALPDITAALRGQDAVIAAFPLPGRLQHHLRLAYAAAEAGVRRYIPADFGSCDAADPEALRRLQLYRDKVRVRERCEELAREFSSAAAVAGRGEGGAFTWTAVVCGHFFDWGLKGGFLHFDIDKQEALLLDGGNVPASASTLRRVGEAVVAVLRKPDETANKTLYVQSFNPTQRQVLAALEKATGGKWTVREEESGAFLDRQQRRLDEEGDKHAVEEIVFALGALDADWAKKPGFAMELLGLEDEDLEEVVKSVVEEYRASK</sequence>
<proteinExistence type="predicted"/>
<keyword evidence="2" id="KW-0560">Oxidoreductase</keyword>
<dbReference type="InterPro" id="IPR045312">
    <property type="entry name" value="PCBER-like"/>
</dbReference>
<accession>A0A086T8C8</accession>
<dbReference type="Gene3D" id="3.40.50.720">
    <property type="entry name" value="NAD(P)-binding Rossmann-like Domain"/>
    <property type="match status" value="1"/>
</dbReference>
<dbReference type="PANTHER" id="PTHR47706:SF9">
    <property type="entry name" value="NMRA-LIKE DOMAIN-CONTAINING PROTEIN-RELATED"/>
    <property type="match status" value="1"/>
</dbReference>
<dbReference type="InterPro" id="IPR036291">
    <property type="entry name" value="NAD(P)-bd_dom_sf"/>
</dbReference>
<evidence type="ECO:0000256" key="2">
    <source>
        <dbReference type="ARBA" id="ARBA00023002"/>
    </source>
</evidence>
<dbReference type="AlphaFoldDB" id="A0A086T8C8"/>
<comment type="caution">
    <text evidence="4">The sequence shown here is derived from an EMBL/GenBank/DDBJ whole genome shotgun (WGS) entry which is preliminary data.</text>
</comment>
<keyword evidence="5" id="KW-1185">Reference proteome</keyword>
<organism evidence="4 5">
    <name type="scientific">Hapsidospora chrysogenum (strain ATCC 11550 / CBS 779.69 / DSM 880 / IAM 14645 / JCM 23072 / IMI 49137)</name>
    <name type="common">Acremonium chrysogenum</name>
    <dbReference type="NCBI Taxonomy" id="857340"/>
    <lineage>
        <taxon>Eukaryota</taxon>
        <taxon>Fungi</taxon>
        <taxon>Dikarya</taxon>
        <taxon>Ascomycota</taxon>
        <taxon>Pezizomycotina</taxon>
        <taxon>Sordariomycetes</taxon>
        <taxon>Hypocreomycetidae</taxon>
        <taxon>Hypocreales</taxon>
        <taxon>Bionectriaceae</taxon>
        <taxon>Hapsidospora</taxon>
    </lineage>
</organism>
<keyword evidence="1" id="KW-0521">NADP</keyword>
<dbReference type="GO" id="GO:0016491">
    <property type="term" value="F:oxidoreductase activity"/>
    <property type="evidence" value="ECO:0007669"/>
    <property type="project" value="UniProtKB-KW"/>
</dbReference>
<evidence type="ECO:0000313" key="4">
    <source>
        <dbReference type="EMBL" id="KFH45610.1"/>
    </source>
</evidence>
<reference evidence="5" key="1">
    <citation type="journal article" date="2014" name="Genome Announc.">
        <title>Genome sequence and annotation of Acremonium chrysogenum, producer of the beta-lactam antibiotic cephalosporin C.</title>
        <authorList>
            <person name="Terfehr D."/>
            <person name="Dahlmann T.A."/>
            <person name="Specht T."/>
            <person name="Zadra I."/>
            <person name="Kuernsteiner H."/>
            <person name="Kueck U."/>
        </authorList>
    </citation>
    <scope>NUCLEOTIDE SEQUENCE [LARGE SCALE GENOMIC DNA]</scope>
    <source>
        <strain evidence="5">ATCC 11550 / CBS 779.69 / DSM 880 / IAM 14645 / JCM 23072 / IMI 49137</strain>
    </source>
</reference>
<dbReference type="PANTHER" id="PTHR47706">
    <property type="entry name" value="NMRA-LIKE FAMILY PROTEIN"/>
    <property type="match status" value="1"/>
</dbReference>
<evidence type="ECO:0000259" key="3">
    <source>
        <dbReference type="Pfam" id="PF05368"/>
    </source>
</evidence>
<dbReference type="InterPro" id="IPR008030">
    <property type="entry name" value="NmrA-like"/>
</dbReference>
<dbReference type="HOGENOM" id="CLU_044876_3_3_1"/>
<dbReference type="OrthoDB" id="9984533at2759"/>
<dbReference type="InterPro" id="IPR051609">
    <property type="entry name" value="NmrA/Isoflavone_reductase-like"/>
</dbReference>
<protein>
    <recommendedName>
        <fullName evidence="3">NmrA-like domain-containing protein</fullName>
    </recommendedName>
</protein>
<dbReference type="Proteomes" id="UP000029964">
    <property type="component" value="Unassembled WGS sequence"/>
</dbReference>
<name>A0A086T8C8_HAPC1</name>
<feature type="domain" description="NmrA-like" evidence="3">
    <location>
        <begin position="4"/>
        <end position="141"/>
    </location>
</feature>